<organism evidence="2 3">
    <name type="scientific">Eumeta variegata</name>
    <name type="common">Bagworm moth</name>
    <name type="synonym">Eumeta japonica</name>
    <dbReference type="NCBI Taxonomy" id="151549"/>
    <lineage>
        <taxon>Eukaryota</taxon>
        <taxon>Metazoa</taxon>
        <taxon>Ecdysozoa</taxon>
        <taxon>Arthropoda</taxon>
        <taxon>Hexapoda</taxon>
        <taxon>Insecta</taxon>
        <taxon>Pterygota</taxon>
        <taxon>Neoptera</taxon>
        <taxon>Endopterygota</taxon>
        <taxon>Lepidoptera</taxon>
        <taxon>Glossata</taxon>
        <taxon>Ditrysia</taxon>
        <taxon>Tineoidea</taxon>
        <taxon>Psychidae</taxon>
        <taxon>Oiketicinae</taxon>
        <taxon>Eumeta</taxon>
    </lineage>
</organism>
<dbReference type="AlphaFoldDB" id="A0A4C1WL03"/>
<protein>
    <submittedName>
        <fullName evidence="2">Uncharacterized protein</fullName>
    </submittedName>
</protein>
<keyword evidence="3" id="KW-1185">Reference proteome</keyword>
<gene>
    <name evidence="2" type="ORF">EVAR_97996_1</name>
</gene>
<proteinExistence type="predicted"/>
<evidence type="ECO:0000313" key="2">
    <source>
        <dbReference type="EMBL" id="GBP51172.1"/>
    </source>
</evidence>
<feature type="compositionally biased region" description="Basic and acidic residues" evidence="1">
    <location>
        <begin position="59"/>
        <end position="70"/>
    </location>
</feature>
<dbReference type="Proteomes" id="UP000299102">
    <property type="component" value="Unassembled WGS sequence"/>
</dbReference>
<name>A0A4C1WL03_EUMVA</name>
<accession>A0A4C1WL03</accession>
<sequence>MVCDPSHTCPGRALLCPNRACFQHIVSFVFEMSITVVIFGQQFLYNDLTQVFSEAAMPRERPSDQAEAHHLLTPVHPLLQ</sequence>
<feature type="region of interest" description="Disordered" evidence="1">
    <location>
        <begin position="59"/>
        <end position="80"/>
    </location>
</feature>
<reference evidence="2 3" key="1">
    <citation type="journal article" date="2019" name="Commun. Biol.">
        <title>The bagworm genome reveals a unique fibroin gene that provides high tensile strength.</title>
        <authorList>
            <person name="Kono N."/>
            <person name="Nakamura H."/>
            <person name="Ohtoshi R."/>
            <person name="Tomita M."/>
            <person name="Numata K."/>
            <person name="Arakawa K."/>
        </authorList>
    </citation>
    <scope>NUCLEOTIDE SEQUENCE [LARGE SCALE GENOMIC DNA]</scope>
</reference>
<comment type="caution">
    <text evidence="2">The sequence shown here is derived from an EMBL/GenBank/DDBJ whole genome shotgun (WGS) entry which is preliminary data.</text>
</comment>
<evidence type="ECO:0000313" key="3">
    <source>
        <dbReference type="Proteomes" id="UP000299102"/>
    </source>
</evidence>
<dbReference type="EMBL" id="BGZK01000576">
    <property type="protein sequence ID" value="GBP51172.1"/>
    <property type="molecule type" value="Genomic_DNA"/>
</dbReference>
<evidence type="ECO:0000256" key="1">
    <source>
        <dbReference type="SAM" id="MobiDB-lite"/>
    </source>
</evidence>